<dbReference type="CDD" id="cd01392">
    <property type="entry name" value="HTH_LacI"/>
    <property type="match status" value="1"/>
</dbReference>
<dbReference type="PROSITE" id="PS50932">
    <property type="entry name" value="HTH_LACI_2"/>
    <property type="match status" value="1"/>
</dbReference>
<dbReference type="InterPro" id="IPR028082">
    <property type="entry name" value="Peripla_BP_I"/>
</dbReference>
<protein>
    <submittedName>
        <fullName evidence="5">LacI family DNA-binding transcriptional regulator</fullName>
    </submittedName>
</protein>
<dbReference type="RefSeq" id="WP_190327764.1">
    <property type="nucleotide sequence ID" value="NZ_CP061171.1"/>
</dbReference>
<accession>A0ABX6TL08</accession>
<dbReference type="CDD" id="cd06267">
    <property type="entry name" value="PBP1_LacI_sugar_binding-like"/>
    <property type="match status" value="1"/>
</dbReference>
<dbReference type="SUPFAM" id="SSF53822">
    <property type="entry name" value="Periplasmic binding protein-like I"/>
    <property type="match status" value="1"/>
</dbReference>
<keyword evidence="2 5" id="KW-0238">DNA-binding</keyword>
<dbReference type="SMART" id="SM00354">
    <property type="entry name" value="HTH_LACI"/>
    <property type="match status" value="1"/>
</dbReference>
<dbReference type="Pfam" id="PF00356">
    <property type="entry name" value="LacI"/>
    <property type="match status" value="1"/>
</dbReference>
<dbReference type="PANTHER" id="PTHR30146:SF109">
    <property type="entry name" value="HTH-TYPE TRANSCRIPTIONAL REGULATOR GALS"/>
    <property type="match status" value="1"/>
</dbReference>
<feature type="domain" description="HTH lacI-type" evidence="4">
    <location>
        <begin position="6"/>
        <end position="60"/>
    </location>
</feature>
<dbReference type="GO" id="GO:0003677">
    <property type="term" value="F:DNA binding"/>
    <property type="evidence" value="ECO:0007669"/>
    <property type="project" value="UniProtKB-KW"/>
</dbReference>
<dbReference type="SUPFAM" id="SSF47413">
    <property type="entry name" value="lambda repressor-like DNA-binding domains"/>
    <property type="match status" value="1"/>
</dbReference>
<dbReference type="Proteomes" id="UP000516439">
    <property type="component" value="Chromosome"/>
</dbReference>
<proteinExistence type="predicted"/>
<dbReference type="Gene3D" id="3.40.50.2300">
    <property type="match status" value="2"/>
</dbReference>
<gene>
    <name evidence="5" type="ORF">H9N25_01875</name>
</gene>
<evidence type="ECO:0000256" key="3">
    <source>
        <dbReference type="ARBA" id="ARBA00023163"/>
    </source>
</evidence>
<evidence type="ECO:0000313" key="5">
    <source>
        <dbReference type="EMBL" id="QNR85269.1"/>
    </source>
</evidence>
<dbReference type="Pfam" id="PF13407">
    <property type="entry name" value="Peripla_BP_4"/>
    <property type="match status" value="1"/>
</dbReference>
<reference evidence="5 6" key="1">
    <citation type="submission" date="2020-09" db="EMBL/GenBank/DDBJ databases">
        <title>Pedobacter sp. SW-16 isolated from soil near Yeocheon.</title>
        <authorList>
            <person name="Im H.S."/>
            <person name="Joung Y."/>
            <person name="Lee S.-S."/>
        </authorList>
    </citation>
    <scope>NUCLEOTIDE SEQUENCE [LARGE SCALE GENOMIC DNA]</scope>
    <source>
        <strain evidence="5 6">SW-16</strain>
    </source>
</reference>
<dbReference type="PANTHER" id="PTHR30146">
    <property type="entry name" value="LACI-RELATED TRANSCRIPTIONAL REPRESSOR"/>
    <property type="match status" value="1"/>
</dbReference>
<organism evidence="5 6">
    <name type="scientific">Pedobacter riviphilus</name>
    <dbReference type="NCBI Taxonomy" id="2766984"/>
    <lineage>
        <taxon>Bacteria</taxon>
        <taxon>Pseudomonadati</taxon>
        <taxon>Bacteroidota</taxon>
        <taxon>Sphingobacteriia</taxon>
        <taxon>Sphingobacteriales</taxon>
        <taxon>Sphingobacteriaceae</taxon>
        <taxon>Pedobacter</taxon>
    </lineage>
</organism>
<evidence type="ECO:0000256" key="1">
    <source>
        <dbReference type="ARBA" id="ARBA00023015"/>
    </source>
</evidence>
<keyword evidence="3" id="KW-0804">Transcription</keyword>
<name>A0ABX6TL08_9SPHI</name>
<keyword evidence="6" id="KW-1185">Reference proteome</keyword>
<evidence type="ECO:0000259" key="4">
    <source>
        <dbReference type="PROSITE" id="PS50932"/>
    </source>
</evidence>
<dbReference type="InterPro" id="IPR025997">
    <property type="entry name" value="SBP_2_dom"/>
</dbReference>
<dbReference type="InterPro" id="IPR000843">
    <property type="entry name" value="HTH_LacI"/>
</dbReference>
<evidence type="ECO:0000256" key="2">
    <source>
        <dbReference type="ARBA" id="ARBA00023125"/>
    </source>
</evidence>
<dbReference type="Gene3D" id="1.10.260.40">
    <property type="entry name" value="lambda repressor-like DNA-binding domains"/>
    <property type="match status" value="1"/>
</dbReference>
<keyword evidence="1" id="KW-0805">Transcription regulation</keyword>
<sequence>MKSKPATLKEIADLLGVSISTVSRSLIDHPTISLVTRERVKKLAKKVNYRPNHSALSFRSGRTFTIGLILPDLSETFFSTAMTAIEEMAMANNYAVFVAQSMNVEAREIALVEKMIDLRVDGLLVALSKETQTFGHFSKLKDNGIPVVFFDRVPPYFSIHSVCCNIELATQQAVDFLLKKGHRRIGIINGPESLLSSTERKNGYIKALEGEKISLDPSLYTECDLTESSAEKAMDKLLALTERPSAVLAFNDYVAIYAIRKLRAQNIAAAESIDFVSFSNLSVLRFMDHRPVVTIEQSPALQGQTAMQILIELINSGYSRSGSEQRFRNVVLEGKLVLDK</sequence>
<dbReference type="EMBL" id="CP061171">
    <property type="protein sequence ID" value="QNR85269.1"/>
    <property type="molecule type" value="Genomic_DNA"/>
</dbReference>
<dbReference type="InterPro" id="IPR010982">
    <property type="entry name" value="Lambda_DNA-bd_dom_sf"/>
</dbReference>
<evidence type="ECO:0000313" key="6">
    <source>
        <dbReference type="Proteomes" id="UP000516439"/>
    </source>
</evidence>